<proteinExistence type="predicted"/>
<gene>
    <name evidence="1" type="ORF">V1525DRAFT_390599</name>
</gene>
<keyword evidence="2" id="KW-1185">Reference proteome</keyword>
<sequence>MDGNDSSEPQNAEPTGYPSSASPAGSTLMDPGGATTDEFKQLVGNISKGSEDIDDTGPGTNDLVSATASTPGSETNANTSDHGSAASKLTGTTGTVKSAPTAKRSFKPQSLNGIFRQLQATSVAIKASTEKSTTSSIPHQSSQTNLNAARLRMTPKLSTSAGAFTLAPLRRDLSISPRPGSAGFQSGSGSSSRTTTQPVWNKGQVHPAGPKPHKEFSEEELKKLGIHLTESIAAESKETKWADDDDDDDWGDTIEFGDGTKVVLSHDHESPRLDTAEVLQKLAQSEEESQAELVRSDTPTQTSNESSRHPTTKPPTHSPWAPIPHVQPTSLLTKIADSETGESHEIIHEEHGRQNYQHHGRGHELPPYGSQDVRNQLVEPIVLPRDRFSDMDFDRSYGPRSSGQGGELFNDRSGQMESVRRRSFTSRRPPPPPPPPPAQQQQKVIGIMSRTGRQEIDREDRDTLARRGSSSVSSGGRRRLSVSRRSEDEASVASGRSPSDDQGSQPRSAGQSPSMAFSQMHHNDSDHEAGRRPPHITAQQEVIMKHSIENARRRKEEEQKREQERLEAARKRAEEVVRKKQQEQEQGQEQEQEQEQQQKEEVQSPHPLARHQEQTQQTAPLPEKPKESHPEAALEHNEHVVVSSSEVEHVDLGPTTVTQEAPKGRRKESSASSDGTEGMDASVAAAIEFLISEPAAGQSPPVSRAITKPTVPVGGTPGSGWDNTRVMSRDGSWNRNGLNDGSRGQPYVRSLVNGNDNVWGPVGSRSRYLAIDGVGNGAVDSRSFLSGPSNVPNAPADWAAQPHTPAQLSENWRRPFVPPQKETANRAAASSAPVGAPGASSSAIRAPAVGTPIASPVKGAGSVNQTSPTSTLSYEAKANDDGLGLSGTGVPSASSASSSRLLSRFFPSGMPQRVDSIGEQLNSSSIGTLSTGFSNEADGKRYISEQDDLVMDNYLLLSQSVHNLSDDSSSLRPKVHLPPVSPKVRFPPAEPGTRTNGVTYSAAYSPDGPEGSLQSPSTHIISGAIVDNNGGGAVAGGLGYVGGKIPSIGAIEAVQSRIAMTLGAHSDSAKLRGSKQQSPTSSPVMSQQQMSVSPIRKPTTILLPPKLSVTSVEPVEVAGGSGDEGSQYKINLAEYPQTYTVFRSKKSTVDLFQLTKKIPGNFVGAISAAVSSASPASNPFNPQRRGGGSSAYKIMLPGLHEHILIPVNPTGGAAIGGGTAGYHYSSRRGGGESREWSSRRGGQSKQFVAKE</sequence>
<comment type="caution">
    <text evidence="1">The sequence shown here is derived from an EMBL/GenBank/DDBJ whole genome shotgun (WGS) entry which is preliminary data.</text>
</comment>
<name>A0ACC3SUH4_LIPKO</name>
<protein>
    <submittedName>
        <fullName evidence="1">Uncharacterized protein</fullName>
    </submittedName>
</protein>
<reference evidence="2" key="1">
    <citation type="journal article" date="2024" name="Front. Bioeng. Biotechnol.">
        <title>Genome-scale model development and genomic sequencing of the oleaginous clade Lipomyces.</title>
        <authorList>
            <person name="Czajka J.J."/>
            <person name="Han Y."/>
            <person name="Kim J."/>
            <person name="Mondo S.J."/>
            <person name="Hofstad B.A."/>
            <person name="Robles A."/>
            <person name="Haridas S."/>
            <person name="Riley R."/>
            <person name="LaButti K."/>
            <person name="Pangilinan J."/>
            <person name="Andreopoulos W."/>
            <person name="Lipzen A."/>
            <person name="Yan J."/>
            <person name="Wang M."/>
            <person name="Ng V."/>
            <person name="Grigoriev I.V."/>
            <person name="Spatafora J.W."/>
            <person name="Magnuson J.K."/>
            <person name="Baker S.E."/>
            <person name="Pomraning K.R."/>
        </authorList>
    </citation>
    <scope>NUCLEOTIDE SEQUENCE [LARGE SCALE GENOMIC DNA]</scope>
    <source>
        <strain evidence="2">CBS 7786</strain>
    </source>
</reference>
<evidence type="ECO:0000313" key="2">
    <source>
        <dbReference type="Proteomes" id="UP001433508"/>
    </source>
</evidence>
<dbReference type="Proteomes" id="UP001433508">
    <property type="component" value="Unassembled WGS sequence"/>
</dbReference>
<evidence type="ECO:0000313" key="1">
    <source>
        <dbReference type="EMBL" id="KAK9235293.1"/>
    </source>
</evidence>
<accession>A0ACC3SUH4</accession>
<organism evidence="1 2">
    <name type="scientific">Lipomyces kononenkoae</name>
    <name type="common">Yeast</name>
    <dbReference type="NCBI Taxonomy" id="34357"/>
    <lineage>
        <taxon>Eukaryota</taxon>
        <taxon>Fungi</taxon>
        <taxon>Dikarya</taxon>
        <taxon>Ascomycota</taxon>
        <taxon>Saccharomycotina</taxon>
        <taxon>Lipomycetes</taxon>
        <taxon>Lipomycetales</taxon>
        <taxon>Lipomycetaceae</taxon>
        <taxon>Lipomyces</taxon>
    </lineage>
</organism>
<dbReference type="EMBL" id="MU971422">
    <property type="protein sequence ID" value="KAK9235293.1"/>
    <property type="molecule type" value="Genomic_DNA"/>
</dbReference>